<dbReference type="InterPro" id="IPR016135">
    <property type="entry name" value="UBQ-conjugating_enzyme/RWD"/>
</dbReference>
<dbReference type="PROSITE" id="PS00028">
    <property type="entry name" value="ZINC_FINGER_C2H2_1"/>
    <property type="match status" value="1"/>
</dbReference>
<accession>A0A0B7JHE5</accession>
<dbReference type="Gene3D" id="3.10.110.10">
    <property type="entry name" value="Ubiquitin Conjugating Enzyme"/>
    <property type="match status" value="1"/>
</dbReference>
<feature type="active site" description="Glycyl thioester intermediate" evidence="7">
    <location>
        <position position="311"/>
    </location>
</feature>
<dbReference type="InterPro" id="IPR000608">
    <property type="entry name" value="UBC"/>
</dbReference>
<evidence type="ECO:0000256" key="6">
    <source>
        <dbReference type="ARBA" id="ARBA00042190"/>
    </source>
</evidence>
<reference evidence="11" key="1">
    <citation type="submission" date="2015-01" db="EMBL/GenBank/DDBJ databases">
        <authorList>
            <person name="Durling Mikael"/>
        </authorList>
    </citation>
    <scope>NUCLEOTIDE SEQUENCE</scope>
</reference>
<evidence type="ECO:0000256" key="9">
    <source>
        <dbReference type="SAM" id="MobiDB-lite"/>
    </source>
</evidence>
<organism evidence="11">
    <name type="scientific">Bionectria ochroleuca</name>
    <name type="common">Gliocladium roseum</name>
    <dbReference type="NCBI Taxonomy" id="29856"/>
    <lineage>
        <taxon>Eukaryota</taxon>
        <taxon>Fungi</taxon>
        <taxon>Dikarya</taxon>
        <taxon>Ascomycota</taxon>
        <taxon>Pezizomycotina</taxon>
        <taxon>Sordariomycetes</taxon>
        <taxon>Hypocreomycetidae</taxon>
        <taxon>Hypocreales</taxon>
        <taxon>Bionectriaceae</taxon>
        <taxon>Clonostachys</taxon>
    </lineage>
</organism>
<keyword evidence="8" id="KW-0067">ATP-binding</keyword>
<protein>
    <recommendedName>
        <fullName evidence="3">Ubiquitin-conjugating enzyme E2 2</fullName>
    </recommendedName>
    <alternativeName>
        <fullName evidence="5">E2 ubiquitin-conjugating enzyme 2</fullName>
    </alternativeName>
    <alternativeName>
        <fullName evidence="6">Ubiquitin carrier protein UBC2</fullName>
    </alternativeName>
    <alternativeName>
        <fullName evidence="4">Ubiquitin-protein ligase UBC2</fullName>
    </alternativeName>
</protein>
<evidence type="ECO:0000256" key="2">
    <source>
        <dbReference type="ARBA" id="ARBA00022786"/>
    </source>
</evidence>
<keyword evidence="2 8" id="KW-0833">Ubl conjugation pathway</keyword>
<dbReference type="Pfam" id="PF00179">
    <property type="entry name" value="UQ_con"/>
    <property type="match status" value="1"/>
</dbReference>
<dbReference type="CDD" id="cd23795">
    <property type="entry name" value="UBCc_UBE2G1"/>
    <property type="match status" value="1"/>
</dbReference>
<comment type="similarity">
    <text evidence="8">Belongs to the ubiquitin-conjugating enzyme family.</text>
</comment>
<keyword evidence="8" id="KW-0547">Nucleotide-binding</keyword>
<evidence type="ECO:0000256" key="7">
    <source>
        <dbReference type="PROSITE-ProRule" id="PRU10133"/>
    </source>
</evidence>
<evidence type="ECO:0000256" key="3">
    <source>
        <dbReference type="ARBA" id="ARBA00039884"/>
    </source>
</evidence>
<evidence type="ECO:0000256" key="8">
    <source>
        <dbReference type="RuleBase" id="RU362109"/>
    </source>
</evidence>
<dbReference type="PROSITE" id="PS00183">
    <property type="entry name" value="UBC_1"/>
    <property type="match status" value="1"/>
</dbReference>
<evidence type="ECO:0000259" key="10">
    <source>
        <dbReference type="PROSITE" id="PS50127"/>
    </source>
</evidence>
<dbReference type="PROSITE" id="PS50127">
    <property type="entry name" value="UBC_2"/>
    <property type="match status" value="1"/>
</dbReference>
<feature type="domain" description="UBC core" evidence="10">
    <location>
        <begin position="223"/>
        <end position="390"/>
    </location>
</feature>
<dbReference type="AlphaFoldDB" id="A0A0B7JHE5"/>
<dbReference type="SUPFAM" id="SSF57667">
    <property type="entry name" value="beta-beta-alpha zinc fingers"/>
    <property type="match status" value="1"/>
</dbReference>
<evidence type="ECO:0000256" key="4">
    <source>
        <dbReference type="ARBA" id="ARBA00041569"/>
    </source>
</evidence>
<dbReference type="InterPro" id="IPR023313">
    <property type="entry name" value="UBQ-conjugating_AS"/>
</dbReference>
<evidence type="ECO:0000256" key="5">
    <source>
        <dbReference type="ARBA" id="ARBA00042179"/>
    </source>
</evidence>
<dbReference type="GO" id="GO:0005524">
    <property type="term" value="F:ATP binding"/>
    <property type="evidence" value="ECO:0007669"/>
    <property type="project" value="UniProtKB-UniRule"/>
</dbReference>
<evidence type="ECO:0000256" key="1">
    <source>
        <dbReference type="ARBA" id="ARBA00022679"/>
    </source>
</evidence>
<dbReference type="InterPro" id="IPR036236">
    <property type="entry name" value="Znf_C2H2_sf"/>
</dbReference>
<dbReference type="GO" id="GO:0016740">
    <property type="term" value="F:transferase activity"/>
    <property type="evidence" value="ECO:0007669"/>
    <property type="project" value="UniProtKB-KW"/>
</dbReference>
<name>A0A0B7JHE5_BIOOC</name>
<keyword evidence="1" id="KW-0808">Transferase</keyword>
<sequence length="392" mass="44988">MGDSKNGSAYGQAASDTDFRKNYDLDEYAAKAKEREAREKEESKARWEAKVAGKKYHKPLTGDETFTTARRNVLDLSAQVGKTQLVPAGAGVGKRGRGAGFYCESCDLTFKDNISYVEHLNTFQHLINTGQTTEVKRATVEEVRERIDFYIRKKEELKKERVTTLDERLQLREEEREKELEERRKKRRDETEKKRVAKEEAEKIKTEYGDDSSDPLAMSATSAAGSLLRRQLKEMQKSKDLPGISCGLVSDSNFFEWEVMLMINDDCKYYGGGNFRAKLVFPETYPLMPPTLTFQTPIPFHPNIYENGKLCISILHPPEEDQYGYEQASERWSPVQTPETILLSTISLFHSPNDESPANVEAARLLREEREGKHKDFRRKCRKCVRESLGED</sequence>
<dbReference type="SUPFAM" id="SSF54495">
    <property type="entry name" value="UBC-like"/>
    <property type="match status" value="1"/>
</dbReference>
<gene>
    <name evidence="11" type="ORF">BN869_000000124_1</name>
</gene>
<dbReference type="FunFam" id="3.10.110.10:FF:000048">
    <property type="entry name" value="Ubiquitin-conjugating enzyme E2 15"/>
    <property type="match status" value="1"/>
</dbReference>
<evidence type="ECO:0000313" key="11">
    <source>
        <dbReference type="EMBL" id="CEO44069.1"/>
    </source>
</evidence>
<dbReference type="InterPro" id="IPR013087">
    <property type="entry name" value="Znf_C2H2_type"/>
</dbReference>
<feature type="region of interest" description="Disordered" evidence="9">
    <location>
        <begin position="175"/>
        <end position="217"/>
    </location>
</feature>
<dbReference type="EMBL" id="CDPU01000001">
    <property type="protein sequence ID" value="CEO44069.1"/>
    <property type="molecule type" value="Genomic_DNA"/>
</dbReference>
<dbReference type="InterPro" id="IPR050113">
    <property type="entry name" value="Ub_conjugating_enzyme"/>
</dbReference>
<feature type="compositionally biased region" description="Basic and acidic residues" evidence="9">
    <location>
        <begin position="175"/>
        <end position="208"/>
    </location>
</feature>
<dbReference type="SMART" id="SM00212">
    <property type="entry name" value="UBCc"/>
    <property type="match status" value="1"/>
</dbReference>
<dbReference type="PANTHER" id="PTHR24067">
    <property type="entry name" value="UBIQUITIN-CONJUGATING ENZYME E2"/>
    <property type="match status" value="1"/>
</dbReference>
<proteinExistence type="inferred from homology"/>